<dbReference type="InterPro" id="IPR008969">
    <property type="entry name" value="CarboxyPept-like_regulatory"/>
</dbReference>
<evidence type="ECO:0000256" key="1">
    <source>
        <dbReference type="ARBA" id="ARBA00004115"/>
    </source>
</evidence>
<feature type="signal peptide" evidence="7">
    <location>
        <begin position="1"/>
        <end position="24"/>
    </location>
</feature>
<organism evidence="14 15">
    <name type="scientific">Glossina austeni</name>
    <name type="common">Savannah tsetse fly</name>
    <dbReference type="NCBI Taxonomy" id="7395"/>
    <lineage>
        <taxon>Eukaryota</taxon>
        <taxon>Metazoa</taxon>
        <taxon>Ecdysozoa</taxon>
        <taxon>Arthropoda</taxon>
        <taxon>Hexapoda</taxon>
        <taxon>Insecta</taxon>
        <taxon>Pterygota</taxon>
        <taxon>Neoptera</taxon>
        <taxon>Endopterygota</taxon>
        <taxon>Diptera</taxon>
        <taxon>Brachycera</taxon>
        <taxon>Muscomorpha</taxon>
        <taxon>Hippoboscoidea</taxon>
        <taxon>Glossinidae</taxon>
        <taxon>Glossina</taxon>
    </lineage>
</organism>
<dbReference type="Pfam" id="PF23194">
    <property type="entry name" value="NOMO_5th"/>
    <property type="match status" value="1"/>
</dbReference>
<dbReference type="InterPro" id="IPR055075">
    <property type="entry name" value="NOMO-like_N"/>
</dbReference>
<evidence type="ECO:0000313" key="15">
    <source>
        <dbReference type="Proteomes" id="UP000078200"/>
    </source>
</evidence>
<feature type="domain" description="NOMO-like ninth beta-sandwich" evidence="9">
    <location>
        <begin position="746"/>
        <end position="820"/>
    </location>
</feature>
<dbReference type="GO" id="GO:0030246">
    <property type="term" value="F:carbohydrate binding"/>
    <property type="evidence" value="ECO:0007669"/>
    <property type="project" value="InterPro"/>
</dbReference>
<feature type="domain" description="NOMO-like N-terminal beta-sandwich" evidence="8">
    <location>
        <begin position="31"/>
        <end position="115"/>
    </location>
</feature>
<feature type="domain" description="NOMO seventh transthyretin-like" evidence="11">
    <location>
        <begin position="579"/>
        <end position="651"/>
    </location>
</feature>
<dbReference type="InterPro" id="IPR056190">
    <property type="entry name" value="NOMO_5th"/>
</dbReference>
<dbReference type="PANTHER" id="PTHR23303:SF14">
    <property type="entry name" value="BOS COMPLEX SUBUNIT NOMO1-RELATED"/>
    <property type="match status" value="1"/>
</dbReference>
<keyword evidence="2" id="KW-0812">Transmembrane</keyword>
<evidence type="ECO:0000259" key="8">
    <source>
        <dbReference type="Pfam" id="PF22898"/>
    </source>
</evidence>
<keyword evidence="15" id="KW-1185">Reference proteome</keyword>
<evidence type="ECO:0000256" key="5">
    <source>
        <dbReference type="ARBA" id="ARBA00022989"/>
    </source>
</evidence>
<evidence type="ECO:0000313" key="14">
    <source>
        <dbReference type="EnsemblMetazoa" id="GAUT006447-PA"/>
    </source>
</evidence>
<name>A0A1A9UIY8_GLOAU</name>
<dbReference type="SUPFAM" id="SSF49464">
    <property type="entry name" value="Carboxypeptidase regulatory domain-like"/>
    <property type="match status" value="1"/>
</dbReference>
<feature type="domain" description="NOMO second beta-sandwich" evidence="10">
    <location>
        <begin position="117"/>
        <end position="204"/>
    </location>
</feature>
<dbReference type="Pfam" id="PF22898">
    <property type="entry name" value="NOMO1-like_1st"/>
    <property type="match status" value="1"/>
</dbReference>
<keyword evidence="4" id="KW-0256">Endoplasmic reticulum</keyword>
<dbReference type="PANTHER" id="PTHR23303">
    <property type="entry name" value="CARBOXYPEPTIDASE REGULATORY REGION-CONTAINING"/>
    <property type="match status" value="1"/>
</dbReference>
<protein>
    <recommendedName>
        <fullName evidence="16">SD-repeat containing protein B domain-containing protein</fullName>
    </recommendedName>
</protein>
<accession>A0A1A9UIY8</accession>
<reference evidence="14" key="1">
    <citation type="submission" date="2020-05" db="UniProtKB">
        <authorList>
            <consortium name="EnsemblMetazoa"/>
        </authorList>
    </citation>
    <scope>IDENTIFICATION</scope>
    <source>
        <strain evidence="14">TTRI</strain>
    </source>
</reference>
<evidence type="ECO:0000256" key="7">
    <source>
        <dbReference type="SAM" id="SignalP"/>
    </source>
</evidence>
<feature type="domain" description="NOMO C-terminal transthyretin-like" evidence="12">
    <location>
        <begin position="1004"/>
        <end position="1107"/>
    </location>
</feature>
<dbReference type="InterPro" id="IPR055074">
    <property type="entry name" value="NOMO1-3_2nd"/>
</dbReference>
<evidence type="ECO:0000256" key="4">
    <source>
        <dbReference type="ARBA" id="ARBA00022824"/>
    </source>
</evidence>
<dbReference type="InterPro" id="IPR051417">
    <property type="entry name" value="SDr/BOS_complex"/>
</dbReference>
<dbReference type="Pfam" id="PF23141">
    <property type="entry name" value="Ig_NOMO"/>
    <property type="match status" value="1"/>
</dbReference>
<evidence type="ECO:0000259" key="9">
    <source>
        <dbReference type="Pfam" id="PF22902"/>
    </source>
</evidence>
<evidence type="ECO:0000256" key="2">
    <source>
        <dbReference type="ARBA" id="ARBA00022692"/>
    </source>
</evidence>
<dbReference type="STRING" id="7395.A0A1A9UIY8"/>
<dbReference type="SUPFAM" id="SSF49452">
    <property type="entry name" value="Starch-binding domain-like"/>
    <property type="match status" value="2"/>
</dbReference>
<dbReference type="SUPFAM" id="SSF49478">
    <property type="entry name" value="Cna protein B-type domain"/>
    <property type="match status" value="2"/>
</dbReference>
<proteinExistence type="predicted"/>
<dbReference type="Pfam" id="PF23192">
    <property type="entry name" value="NOMO_12th"/>
    <property type="match status" value="1"/>
</dbReference>
<evidence type="ECO:0000256" key="3">
    <source>
        <dbReference type="ARBA" id="ARBA00022729"/>
    </source>
</evidence>
<feature type="chain" id="PRO_5008398591" description="SD-repeat containing protein B domain-containing protein" evidence="7">
    <location>
        <begin position="25"/>
        <end position="1199"/>
    </location>
</feature>
<dbReference type="VEuPathDB" id="VectorBase:GAUT006447"/>
<dbReference type="InterPro" id="IPR013784">
    <property type="entry name" value="Carb-bd-like_fold"/>
</dbReference>
<evidence type="ECO:0000259" key="12">
    <source>
        <dbReference type="Pfam" id="PF23192"/>
    </source>
</evidence>
<keyword evidence="6" id="KW-0472">Membrane</keyword>
<keyword evidence="3 7" id="KW-0732">Signal</keyword>
<dbReference type="GO" id="GO:0005789">
    <property type="term" value="C:endoplasmic reticulum membrane"/>
    <property type="evidence" value="ECO:0007669"/>
    <property type="project" value="UniProtKB-SubCell"/>
</dbReference>
<dbReference type="AlphaFoldDB" id="A0A1A9UIY8"/>
<keyword evidence="5" id="KW-1133">Transmembrane helix</keyword>
<dbReference type="InterPro" id="IPR056191">
    <property type="entry name" value="NOMO_12th"/>
</dbReference>
<evidence type="ECO:0000259" key="10">
    <source>
        <dbReference type="Pfam" id="PF22904"/>
    </source>
</evidence>
<evidence type="ECO:0000259" key="11">
    <source>
        <dbReference type="Pfam" id="PF23141"/>
    </source>
</evidence>
<dbReference type="InterPro" id="IPR055073">
    <property type="entry name" value="NOMO1-like_9th"/>
</dbReference>
<dbReference type="Pfam" id="PF22904">
    <property type="entry name" value="NOMO1-like_2nd"/>
    <property type="match status" value="1"/>
</dbReference>
<sequence>MYFNWNFFVILLIKVFAYIRSVKTNEVVGCGGFIKSHAEIDFSKVEVKLLTKNGALKDKTDCSPSNGYYFLPIYDKGDYVLRIAPPPGWSFEPKEVKLTFDGKTDICSLGHDINFAFKGFGITGRVILGSSGARGIQVQLRSLDGRQEHSSATTDINGVFSFTPIIPGEYELEVVRAKWHFEKAKHIVIVKEGNTELPVNALIVSGFDVGGRFETTNDLDLVMVLFKEKGDRQPTACPKQSVCALAKHDNDLYELTPFIFAEVSSSGDYLFSNVAAGKYLLMPLQLNSNLKLHWEPKYYEFQVNKDYVEIKTAFKIDGFNVEGQVLRAVRGSPLSQAVIKLNGQQVAVTDNKGFFTLAKIPSAGTYTVQVEAPRLKFPAQQIQLQLNTFSIPPIVPSGYEVCGVVVTKSSYTVAINEPQSGFFTTVNTNAESGVWCTFLPPGKFNVEVEISKEDKANGVQFYPLQQNIEVKNHPLDGITFSQLRATVHGMLKCLNDAPRSVCLETEVTLNNLDASGQVNGQKLTINAKDGRYSFKNVLPGPYEVTIPRYKLCFNSTRLLINVNSVMTAVPDFEQHGYEVDFISSHRAMLTYSHNSNPNLTSTLKLLAGHNALCVQKYGIYYIKLEGCHLYDPDSLPLSFSTADPSSIVINAIAHKVGLRFLLPKPLPEKFQLYVESQSLGKQWVTPLDEGHIVDEMFSYRYDTHLKPEEILYITPRSEVLLFEPAFKQLTGGSDCVDIAFTFVASRGLILQGNVIPAIKDAKITLSFPQNPELKSQTYITTEKGEFKFGPIHQNLHYELKGEKESYVFSEYDRVTATFKVHKLCEIIVNVKDEAGKQLSGVLISMSGGESYRKNLITGENGQIVFHSLAPSQYFLRPMMKEFKFEPISKMIELKNGETVEMEMIGKRVAHSVFGNVVSLNGEPFSLVNVQANAGESCMYHQEEATTNANGQYRLRGLQPGCEYTIRIKDFDTKVHRSIPPKRIVKVAHEDVRAVNFVGISPLGNVDVVCHVTAPSNDFYKTLRVVLYRKGAYDTPLHTQRMETLLNPKGPYSPGILVFLPSIPLDHKTTYIIELRTTLSESTYTYTLPSKQFLADKGTIYLELHFKPKLRAIDIDLNHNSISALILLALVAIAFFKQDIAITFLNFIWTRASALIENFTQQQKHQSKNNTRKIEPINQKEIELMAEQINATKKKKPKKI</sequence>
<feature type="domain" description="NOMO fifth transthyretin-like" evidence="13">
    <location>
        <begin position="401"/>
        <end position="480"/>
    </location>
</feature>
<evidence type="ECO:0008006" key="16">
    <source>
        <dbReference type="Google" id="ProtNLM"/>
    </source>
</evidence>
<dbReference type="Proteomes" id="UP000078200">
    <property type="component" value="Unassembled WGS sequence"/>
</dbReference>
<dbReference type="Gene3D" id="2.60.40.1120">
    <property type="entry name" value="Carboxypeptidase-like, regulatory domain"/>
    <property type="match status" value="2"/>
</dbReference>
<dbReference type="Pfam" id="PF22902">
    <property type="entry name" value="NOMO1-like_9th"/>
    <property type="match status" value="1"/>
</dbReference>
<evidence type="ECO:0000259" key="13">
    <source>
        <dbReference type="Pfam" id="PF23194"/>
    </source>
</evidence>
<comment type="subcellular location">
    <subcellularLocation>
        <location evidence="1">Endoplasmic reticulum membrane</location>
        <topology evidence="1">Single-pass type I membrane protein</topology>
    </subcellularLocation>
</comment>
<dbReference type="InterPro" id="IPR056319">
    <property type="entry name" value="NOMO_7th"/>
</dbReference>
<evidence type="ECO:0000256" key="6">
    <source>
        <dbReference type="ARBA" id="ARBA00023136"/>
    </source>
</evidence>
<dbReference type="EnsemblMetazoa" id="GAUT006447-RA">
    <property type="protein sequence ID" value="GAUT006447-PA"/>
    <property type="gene ID" value="GAUT006447"/>
</dbReference>